<dbReference type="Gene3D" id="3.20.20.20">
    <property type="entry name" value="Dihydropteroate synthase-like"/>
    <property type="match status" value="1"/>
</dbReference>
<evidence type="ECO:0000256" key="3">
    <source>
        <dbReference type="ARBA" id="ARBA00004763"/>
    </source>
</evidence>
<proteinExistence type="predicted"/>
<dbReference type="PANTHER" id="PTHR20941">
    <property type="entry name" value="FOLATE SYNTHESIS PROTEINS"/>
    <property type="match status" value="1"/>
</dbReference>
<keyword evidence="11" id="KW-1185">Reference proteome</keyword>
<comment type="catalytic activity">
    <reaction evidence="1">
        <text>(7,8-dihydropterin-6-yl)methyl diphosphate + 4-aminobenzoate = 7,8-dihydropteroate + diphosphate</text>
        <dbReference type="Rhea" id="RHEA:19949"/>
        <dbReference type="ChEBI" id="CHEBI:17836"/>
        <dbReference type="ChEBI" id="CHEBI:17839"/>
        <dbReference type="ChEBI" id="CHEBI:33019"/>
        <dbReference type="ChEBI" id="CHEBI:72950"/>
        <dbReference type="EC" id="2.5.1.15"/>
    </reaction>
</comment>
<dbReference type="PROSITE" id="PS50972">
    <property type="entry name" value="PTERIN_BINDING"/>
    <property type="match status" value="1"/>
</dbReference>
<evidence type="ECO:0000256" key="4">
    <source>
        <dbReference type="ARBA" id="ARBA00012458"/>
    </source>
</evidence>
<evidence type="ECO:0000256" key="8">
    <source>
        <dbReference type="ARBA" id="ARBA00022909"/>
    </source>
</evidence>
<feature type="domain" description="Pterin-binding" evidence="9">
    <location>
        <begin position="1"/>
        <end position="254"/>
    </location>
</feature>
<dbReference type="Proteomes" id="UP001596492">
    <property type="component" value="Unassembled WGS sequence"/>
</dbReference>
<gene>
    <name evidence="10" type="primary">folP</name>
    <name evidence="10" type="ORF">ACFQS8_08480</name>
</gene>
<evidence type="ECO:0000313" key="11">
    <source>
        <dbReference type="Proteomes" id="UP001596492"/>
    </source>
</evidence>
<dbReference type="CDD" id="cd00739">
    <property type="entry name" value="DHPS"/>
    <property type="match status" value="1"/>
</dbReference>
<dbReference type="InterPro" id="IPR006390">
    <property type="entry name" value="DHP_synth_dom"/>
</dbReference>
<keyword evidence="5 10" id="KW-0808">Transferase</keyword>
<comment type="pathway">
    <text evidence="3">Cofactor biosynthesis; tetrahydrofolate biosynthesis; 7,8-dihydrofolate from 2-amino-4-hydroxy-6-hydroxymethyl-7,8-dihydropteridine diphosphate and 4-aminobenzoate: step 1/2.</text>
</comment>
<evidence type="ECO:0000256" key="6">
    <source>
        <dbReference type="ARBA" id="ARBA00022723"/>
    </source>
</evidence>
<evidence type="ECO:0000256" key="2">
    <source>
        <dbReference type="ARBA" id="ARBA00001946"/>
    </source>
</evidence>
<dbReference type="InterPro" id="IPR045031">
    <property type="entry name" value="DHP_synth-like"/>
</dbReference>
<dbReference type="InterPro" id="IPR000489">
    <property type="entry name" value="Pterin-binding_dom"/>
</dbReference>
<dbReference type="PANTHER" id="PTHR20941:SF1">
    <property type="entry name" value="FOLIC ACID SYNTHESIS PROTEIN FOL1"/>
    <property type="match status" value="1"/>
</dbReference>
<evidence type="ECO:0000256" key="1">
    <source>
        <dbReference type="ARBA" id="ARBA00000012"/>
    </source>
</evidence>
<dbReference type="EMBL" id="JBHTBR010000004">
    <property type="protein sequence ID" value="MFC7291649.1"/>
    <property type="molecule type" value="Genomic_DNA"/>
</dbReference>
<evidence type="ECO:0000259" key="9">
    <source>
        <dbReference type="PROSITE" id="PS50972"/>
    </source>
</evidence>
<dbReference type="EC" id="2.5.1.15" evidence="4"/>
<dbReference type="RefSeq" id="WP_382166932.1">
    <property type="nucleotide sequence ID" value="NZ_JBHTBR010000004.1"/>
</dbReference>
<reference evidence="11" key="1">
    <citation type="journal article" date="2019" name="Int. J. Syst. Evol. Microbiol.">
        <title>The Global Catalogue of Microorganisms (GCM) 10K type strain sequencing project: providing services to taxonomists for standard genome sequencing and annotation.</title>
        <authorList>
            <consortium name="The Broad Institute Genomics Platform"/>
            <consortium name="The Broad Institute Genome Sequencing Center for Infectious Disease"/>
            <person name="Wu L."/>
            <person name="Ma J."/>
        </authorList>
    </citation>
    <scope>NUCLEOTIDE SEQUENCE [LARGE SCALE GENOMIC DNA]</scope>
    <source>
        <strain evidence="11">CCUG 51308</strain>
    </source>
</reference>
<organism evidence="10 11">
    <name type="scientific">Hirschia litorea</name>
    <dbReference type="NCBI Taxonomy" id="1199156"/>
    <lineage>
        <taxon>Bacteria</taxon>
        <taxon>Pseudomonadati</taxon>
        <taxon>Pseudomonadota</taxon>
        <taxon>Alphaproteobacteria</taxon>
        <taxon>Hyphomonadales</taxon>
        <taxon>Hyphomonadaceae</taxon>
        <taxon>Hirschia</taxon>
    </lineage>
</organism>
<keyword evidence="6" id="KW-0479">Metal-binding</keyword>
<dbReference type="InterPro" id="IPR011005">
    <property type="entry name" value="Dihydropteroate_synth-like_sf"/>
</dbReference>
<evidence type="ECO:0000313" key="10">
    <source>
        <dbReference type="EMBL" id="MFC7291649.1"/>
    </source>
</evidence>
<dbReference type="NCBIfam" id="TIGR01496">
    <property type="entry name" value="DHPS"/>
    <property type="match status" value="1"/>
</dbReference>
<dbReference type="Pfam" id="PF00809">
    <property type="entry name" value="Pterin_bind"/>
    <property type="match status" value="1"/>
</dbReference>
<keyword evidence="8" id="KW-0289">Folate biosynthesis</keyword>
<dbReference type="SUPFAM" id="SSF51717">
    <property type="entry name" value="Dihydropteroate synthetase-like"/>
    <property type="match status" value="1"/>
</dbReference>
<sequence length="268" mass="28616">MGIINVTPDSFSDGGQFTAMDIAIEHGLNLIAQGADWLDIGGESTRPGAMPVDVKDEISRVIPVVTGIRAHTDALISIDTMKPSVAIAAVQAGADMWNDVSAGRFADDSLEIAAQLNCKLCLMHMLGEPRSMQVAPRYKDVVSEVAAFLIERANLAVKAGVKESNIWIDPGIGFGKTLAHNLELMRNLDNLIEATGLPLLFGASRKRFIAEIDTNAQNAQQRLGGSIAAAVNAAELGADIIRVHDVQATQQALKVYSLLSIPSELDDF</sequence>
<comment type="cofactor">
    <cofactor evidence="2">
        <name>Mg(2+)</name>
        <dbReference type="ChEBI" id="CHEBI:18420"/>
    </cofactor>
</comment>
<evidence type="ECO:0000256" key="7">
    <source>
        <dbReference type="ARBA" id="ARBA00022842"/>
    </source>
</evidence>
<protein>
    <recommendedName>
        <fullName evidence="4">dihydropteroate synthase</fullName>
        <ecNumber evidence="4">2.5.1.15</ecNumber>
    </recommendedName>
</protein>
<keyword evidence="7" id="KW-0460">Magnesium</keyword>
<name>A0ABW2IL16_9PROT</name>
<evidence type="ECO:0000256" key="5">
    <source>
        <dbReference type="ARBA" id="ARBA00022679"/>
    </source>
</evidence>
<dbReference type="GO" id="GO:0004156">
    <property type="term" value="F:dihydropteroate synthase activity"/>
    <property type="evidence" value="ECO:0007669"/>
    <property type="project" value="UniProtKB-EC"/>
</dbReference>
<accession>A0ABW2IL16</accession>
<comment type="caution">
    <text evidence="10">The sequence shown here is derived from an EMBL/GenBank/DDBJ whole genome shotgun (WGS) entry which is preliminary data.</text>
</comment>